<dbReference type="EMBL" id="JACSDY010000017">
    <property type="protein sequence ID" value="KAF7402059.1"/>
    <property type="molecule type" value="Genomic_DNA"/>
</dbReference>
<evidence type="ECO:0000256" key="1">
    <source>
        <dbReference type="SAM" id="MobiDB-lite"/>
    </source>
</evidence>
<feature type="region of interest" description="Disordered" evidence="1">
    <location>
        <begin position="89"/>
        <end position="143"/>
    </location>
</feature>
<organism evidence="2 3">
    <name type="scientific">Vespula pensylvanica</name>
    <name type="common">Western yellow jacket</name>
    <name type="synonym">Wasp</name>
    <dbReference type="NCBI Taxonomy" id="30213"/>
    <lineage>
        <taxon>Eukaryota</taxon>
        <taxon>Metazoa</taxon>
        <taxon>Ecdysozoa</taxon>
        <taxon>Arthropoda</taxon>
        <taxon>Hexapoda</taxon>
        <taxon>Insecta</taxon>
        <taxon>Pterygota</taxon>
        <taxon>Neoptera</taxon>
        <taxon>Endopterygota</taxon>
        <taxon>Hymenoptera</taxon>
        <taxon>Apocrita</taxon>
        <taxon>Aculeata</taxon>
        <taxon>Vespoidea</taxon>
        <taxon>Vespidae</taxon>
        <taxon>Vespinae</taxon>
        <taxon>Vespula</taxon>
    </lineage>
</organism>
<feature type="compositionally biased region" description="Basic residues" evidence="1">
    <location>
        <begin position="89"/>
        <end position="99"/>
    </location>
</feature>
<name>A0A834KBZ0_VESPE</name>
<feature type="compositionally biased region" description="Basic and acidic residues" evidence="1">
    <location>
        <begin position="113"/>
        <end position="123"/>
    </location>
</feature>
<feature type="compositionally biased region" description="Acidic residues" evidence="1">
    <location>
        <begin position="103"/>
        <end position="112"/>
    </location>
</feature>
<dbReference type="AlphaFoldDB" id="A0A834KBZ0"/>
<comment type="caution">
    <text evidence="2">The sequence shown here is derived from an EMBL/GenBank/DDBJ whole genome shotgun (WGS) entry which is preliminary data.</text>
</comment>
<protein>
    <submittedName>
        <fullName evidence="2">Uncharacterized protein</fullName>
    </submittedName>
</protein>
<evidence type="ECO:0000313" key="3">
    <source>
        <dbReference type="Proteomes" id="UP000600918"/>
    </source>
</evidence>
<keyword evidence="3" id="KW-1185">Reference proteome</keyword>
<sequence length="162" mass="18998">MKNFGDLQSSYLKVDALSTDSNEGPASNSRRTSKSVRPFLVQYLTVFLVKLEGTLQIWNFKHRHVHLLARVSGPGLLLARAPSKRRAKYRMKFRKRKKKTNGEVEEDEEEEKEKETKFTGKDEEEKEEEEEEEEEEGIFVSSLEKPLPHFVRYETSSQQQQY</sequence>
<evidence type="ECO:0000313" key="2">
    <source>
        <dbReference type="EMBL" id="KAF7402059.1"/>
    </source>
</evidence>
<proteinExistence type="predicted"/>
<gene>
    <name evidence="2" type="ORF">H0235_015395</name>
</gene>
<feature type="compositionally biased region" description="Acidic residues" evidence="1">
    <location>
        <begin position="124"/>
        <end position="137"/>
    </location>
</feature>
<accession>A0A834KBZ0</accession>
<reference evidence="2" key="1">
    <citation type="journal article" date="2020" name="G3 (Bethesda)">
        <title>High-Quality Assemblies for Three Invasive Social Wasps from the &lt;i&gt;Vespula&lt;/i&gt; Genus.</title>
        <authorList>
            <person name="Harrop T.W.R."/>
            <person name="Guhlin J."/>
            <person name="McLaughlin G.M."/>
            <person name="Permina E."/>
            <person name="Stockwell P."/>
            <person name="Gilligan J."/>
            <person name="Le Lec M.F."/>
            <person name="Gruber M.A.M."/>
            <person name="Quinn O."/>
            <person name="Lovegrove M."/>
            <person name="Duncan E.J."/>
            <person name="Remnant E.J."/>
            <person name="Van Eeckhoven J."/>
            <person name="Graham B."/>
            <person name="Knapp R.A."/>
            <person name="Langford K.W."/>
            <person name="Kronenberg Z."/>
            <person name="Press M.O."/>
            <person name="Eacker S.M."/>
            <person name="Wilson-Rankin E.E."/>
            <person name="Purcell J."/>
            <person name="Lester P.J."/>
            <person name="Dearden P.K."/>
        </authorList>
    </citation>
    <scope>NUCLEOTIDE SEQUENCE</scope>
    <source>
        <strain evidence="2">Volc-1</strain>
    </source>
</reference>
<dbReference type="Proteomes" id="UP000600918">
    <property type="component" value="Unassembled WGS sequence"/>
</dbReference>